<keyword evidence="1 7" id="KW-0806">Transcription termination</keyword>
<dbReference type="InterPro" id="IPR030842">
    <property type="entry name" value="TF_NusA_bacterial"/>
</dbReference>
<protein>
    <recommendedName>
        <fullName evidence="7">Transcription termination/antitermination protein NusA</fullName>
    </recommendedName>
</protein>
<evidence type="ECO:0000313" key="10">
    <source>
        <dbReference type="EMBL" id="HGM97528.1"/>
    </source>
</evidence>
<name>A0A7V4E1A7_UNCW3</name>
<evidence type="ECO:0000256" key="5">
    <source>
        <dbReference type="ARBA" id="ARBA00023015"/>
    </source>
</evidence>
<dbReference type="Pfam" id="PF26594">
    <property type="entry name" value="KH_NusA_2nd"/>
    <property type="match status" value="1"/>
</dbReference>
<evidence type="ECO:0000313" key="9">
    <source>
        <dbReference type="EMBL" id="HGK53475.1"/>
    </source>
</evidence>
<dbReference type="Pfam" id="PF00575">
    <property type="entry name" value="S1"/>
    <property type="match status" value="1"/>
</dbReference>
<dbReference type="InterPro" id="IPR013735">
    <property type="entry name" value="TF_NusA_N"/>
</dbReference>
<keyword evidence="3 7" id="KW-0889">Transcription antitermination</keyword>
<dbReference type="Gene3D" id="2.40.50.140">
    <property type="entry name" value="Nucleic acid-binding proteins"/>
    <property type="match status" value="1"/>
</dbReference>
<organism evidence="9">
    <name type="scientific">candidate division WOR-3 bacterium</name>
    <dbReference type="NCBI Taxonomy" id="2052148"/>
    <lineage>
        <taxon>Bacteria</taxon>
        <taxon>Bacteria division WOR-3</taxon>
    </lineage>
</organism>
<keyword evidence="4 7" id="KW-0694">RNA-binding</keyword>
<comment type="similarity">
    <text evidence="7">Belongs to the NusA family.</text>
</comment>
<dbReference type="AlphaFoldDB" id="A0A7V4E1A7"/>
<dbReference type="GO" id="GO:0031564">
    <property type="term" value="P:transcription antitermination"/>
    <property type="evidence" value="ECO:0007669"/>
    <property type="project" value="UniProtKB-UniRule"/>
</dbReference>
<dbReference type="CDD" id="cd02134">
    <property type="entry name" value="KH-II_NusA_rpt1"/>
    <property type="match status" value="1"/>
</dbReference>
<comment type="subcellular location">
    <subcellularLocation>
        <location evidence="7">Cytoplasm</location>
    </subcellularLocation>
</comment>
<dbReference type="InterPro" id="IPR010213">
    <property type="entry name" value="TF_NusA"/>
</dbReference>
<dbReference type="PANTHER" id="PTHR22648">
    <property type="entry name" value="TRANSCRIPTION TERMINATION FACTOR NUSA"/>
    <property type="match status" value="1"/>
</dbReference>
<dbReference type="EMBL" id="DTDP01000015">
    <property type="protein sequence ID" value="HGK53475.1"/>
    <property type="molecule type" value="Genomic_DNA"/>
</dbReference>
<dbReference type="NCBIfam" id="TIGR01953">
    <property type="entry name" value="NusA"/>
    <property type="match status" value="1"/>
</dbReference>
<dbReference type="SMART" id="SM00316">
    <property type="entry name" value="S1"/>
    <property type="match status" value="1"/>
</dbReference>
<dbReference type="GO" id="GO:0005829">
    <property type="term" value="C:cytosol"/>
    <property type="evidence" value="ECO:0007669"/>
    <property type="project" value="TreeGrafter"/>
</dbReference>
<evidence type="ECO:0000256" key="2">
    <source>
        <dbReference type="ARBA" id="ARBA00022490"/>
    </source>
</evidence>
<dbReference type="InterPro" id="IPR058582">
    <property type="entry name" value="KH_NusA_2nd"/>
</dbReference>
<keyword evidence="2 7" id="KW-0963">Cytoplasm</keyword>
<evidence type="ECO:0000256" key="4">
    <source>
        <dbReference type="ARBA" id="ARBA00022884"/>
    </source>
</evidence>
<dbReference type="InterPro" id="IPR025249">
    <property type="entry name" value="TF_NusA_KH_1st"/>
</dbReference>
<keyword evidence="6 7" id="KW-0804">Transcription</keyword>
<dbReference type="HAMAP" id="MF_00945_B">
    <property type="entry name" value="NusA_B"/>
    <property type="match status" value="1"/>
</dbReference>
<dbReference type="GO" id="GO:0003700">
    <property type="term" value="F:DNA-binding transcription factor activity"/>
    <property type="evidence" value="ECO:0007669"/>
    <property type="project" value="InterPro"/>
</dbReference>
<dbReference type="SUPFAM" id="SSF54814">
    <property type="entry name" value="Prokaryotic type KH domain (KH-domain type II)"/>
    <property type="match status" value="1"/>
</dbReference>
<dbReference type="PROSITE" id="PS50126">
    <property type="entry name" value="S1"/>
    <property type="match status" value="1"/>
</dbReference>
<reference evidence="9" key="1">
    <citation type="journal article" date="2020" name="mSystems">
        <title>Genome- and Community-Level Interaction Insights into Carbon Utilization and Element Cycling Functions of Hydrothermarchaeota in Hydrothermal Sediment.</title>
        <authorList>
            <person name="Zhou Z."/>
            <person name="Liu Y."/>
            <person name="Xu W."/>
            <person name="Pan J."/>
            <person name="Luo Z.H."/>
            <person name="Li M."/>
        </authorList>
    </citation>
    <scope>NUCLEOTIDE SEQUENCE [LARGE SCALE GENOMIC DNA]</scope>
    <source>
        <strain evidence="10">SpSt-626</strain>
        <strain evidence="9">SpSt-695</strain>
    </source>
</reference>
<dbReference type="FunFam" id="3.30.300.20:FF:000002">
    <property type="entry name" value="Transcription termination/antitermination protein NusA"/>
    <property type="match status" value="1"/>
</dbReference>
<evidence type="ECO:0000259" key="8">
    <source>
        <dbReference type="PROSITE" id="PS50126"/>
    </source>
</evidence>
<dbReference type="CDD" id="cd04455">
    <property type="entry name" value="S1_NusA"/>
    <property type="match status" value="1"/>
</dbReference>
<dbReference type="InterPro" id="IPR009019">
    <property type="entry name" value="KH_sf_prok-type"/>
</dbReference>
<comment type="function">
    <text evidence="7">Participates in both transcription termination and antitermination.</text>
</comment>
<dbReference type="InterPro" id="IPR003029">
    <property type="entry name" value="S1_domain"/>
</dbReference>
<dbReference type="Pfam" id="PF13184">
    <property type="entry name" value="KH_NusA_1st"/>
    <property type="match status" value="1"/>
</dbReference>
<dbReference type="GO" id="GO:0003723">
    <property type="term" value="F:RNA binding"/>
    <property type="evidence" value="ECO:0007669"/>
    <property type="project" value="UniProtKB-UniRule"/>
</dbReference>
<evidence type="ECO:0000256" key="3">
    <source>
        <dbReference type="ARBA" id="ARBA00022814"/>
    </source>
</evidence>
<accession>A0A7V4E1A7</accession>
<dbReference type="SUPFAM" id="SSF50249">
    <property type="entry name" value="Nucleic acid-binding proteins"/>
    <property type="match status" value="1"/>
</dbReference>
<feature type="domain" description="S1 motif" evidence="8">
    <location>
        <begin position="138"/>
        <end position="202"/>
    </location>
</feature>
<proteinExistence type="inferred from homology"/>
<dbReference type="EMBL" id="DTAR01000048">
    <property type="protein sequence ID" value="HGM97528.1"/>
    <property type="molecule type" value="Genomic_DNA"/>
</dbReference>
<dbReference type="InterPro" id="IPR036555">
    <property type="entry name" value="NusA_N_sf"/>
</dbReference>
<dbReference type="Gene3D" id="3.30.300.20">
    <property type="match status" value="2"/>
</dbReference>
<comment type="subunit">
    <text evidence="7">Monomer. Binds directly to the core enzyme of the DNA-dependent RNA polymerase and to nascent RNA.</text>
</comment>
<sequence length="405" mass="46204">MESIEIKELVEQITRTRGLDREFVINSLRESFIFAIRRVYRDPNYPIEVEIDGKTGKIEINVEKEVVKEVFDPRYQIEVENAKEYYPFPVPGIKIKVPIDLKSEIGRSVILRMKQIFLQKIQEAEKQHIYKGFEDRIGEIITGMVQKVDKTGIYVGLGKVEGFLPPEEQIKKEKYRPGQNIKALIIEVETKGKRPFVKLSRTHPNFLKELMKMEIPELMEGLIEIKGIARFPGERAKVAVHSKDEKIDPLGACVGIKGTRIQVITKELSGEKIDIIKWDPDILTFAARALSPAHPMNVFESEEKIIAIVPDEEIKVAKGTASQNVLLASALVGKEIWVVSQSEYVGKKKISIEKLKLDEEIKASLLKEVDGVFSIEELIGRIKSSKLISEEEIERIIKENKEVFE</sequence>
<dbReference type="SUPFAM" id="SSF69705">
    <property type="entry name" value="Transcription factor NusA, N-terminal domain"/>
    <property type="match status" value="1"/>
</dbReference>
<dbReference type="GO" id="GO:0006353">
    <property type="term" value="P:DNA-templated transcription termination"/>
    <property type="evidence" value="ECO:0007669"/>
    <property type="project" value="UniProtKB-UniRule"/>
</dbReference>
<dbReference type="Pfam" id="PF08529">
    <property type="entry name" value="NusA_N"/>
    <property type="match status" value="1"/>
</dbReference>
<evidence type="ECO:0000256" key="7">
    <source>
        <dbReference type="HAMAP-Rule" id="MF_00945"/>
    </source>
</evidence>
<evidence type="ECO:0000256" key="1">
    <source>
        <dbReference type="ARBA" id="ARBA00022472"/>
    </source>
</evidence>
<dbReference type="InterPro" id="IPR015946">
    <property type="entry name" value="KH_dom-like_a/b"/>
</dbReference>
<dbReference type="Gene3D" id="3.30.1480.10">
    <property type="entry name" value="NusA, N-terminal domain"/>
    <property type="match status" value="1"/>
</dbReference>
<keyword evidence="5 7" id="KW-0805">Transcription regulation</keyword>
<dbReference type="PANTHER" id="PTHR22648:SF0">
    <property type="entry name" value="TRANSCRIPTION TERMINATION_ANTITERMINATION PROTEIN NUSA"/>
    <property type="match status" value="1"/>
</dbReference>
<dbReference type="InterPro" id="IPR012340">
    <property type="entry name" value="NA-bd_OB-fold"/>
</dbReference>
<comment type="caution">
    <text evidence="9">The sequence shown here is derived from an EMBL/GenBank/DDBJ whole genome shotgun (WGS) entry which is preliminary data.</text>
</comment>
<gene>
    <name evidence="7 9" type="primary">nusA</name>
    <name evidence="10" type="ORF">ENT96_00550</name>
    <name evidence="9" type="ORF">ENU72_00415</name>
</gene>
<evidence type="ECO:0000256" key="6">
    <source>
        <dbReference type="ARBA" id="ARBA00023163"/>
    </source>
</evidence>